<dbReference type="PATRIC" id="fig|158500.4.peg.55"/>
<dbReference type="Pfam" id="PF02803">
    <property type="entry name" value="Thiolase_C"/>
    <property type="match status" value="1"/>
</dbReference>
<evidence type="ECO:0000256" key="7">
    <source>
        <dbReference type="PIRSR" id="PIRSR000429-1"/>
    </source>
</evidence>
<gene>
    <name evidence="11" type="ORF">BV97_00053</name>
</gene>
<evidence type="ECO:0000256" key="5">
    <source>
        <dbReference type="ARBA" id="ARBA00023315"/>
    </source>
</evidence>
<evidence type="ECO:0000256" key="1">
    <source>
        <dbReference type="ARBA" id="ARBA00005189"/>
    </source>
</evidence>
<dbReference type="CDD" id="cd00751">
    <property type="entry name" value="thiolase"/>
    <property type="match status" value="1"/>
</dbReference>
<comment type="pathway">
    <text evidence="1">Lipid metabolism.</text>
</comment>
<dbReference type="InterPro" id="IPR050215">
    <property type="entry name" value="Thiolase-like_sf_Thiolase"/>
</dbReference>
<evidence type="ECO:0000256" key="8">
    <source>
        <dbReference type="RuleBase" id="RU003557"/>
    </source>
</evidence>
<dbReference type="InterPro" id="IPR020616">
    <property type="entry name" value="Thiolase_N"/>
</dbReference>
<feature type="active site" description="Proton acceptor" evidence="7">
    <location>
        <position position="349"/>
    </location>
</feature>
<keyword evidence="3 8" id="KW-0808">Transferase</keyword>
<comment type="caution">
    <text evidence="11">The sequence shown here is derived from an EMBL/GenBank/DDBJ whole genome shotgun (WGS) entry which is preliminary data.</text>
</comment>
<sequence length="394" mass="39913">MDSALKPAGSAHGEECMQSVVIAGYARSPFHLANKGALARVRPDDLAAQVIRGLISKTGVEPADIEDIIVGCAFPEGEQGLNVARLIGQIAGLPQSVGGMTVNRFCGSSMSAIHIAMGQIAVGAGEVFICAGIESMSRVPMSGFNPLPNPALAKSTAAYIGMGETAENVATQYQISRGEQEALAVESQKKAAAAREAGKLADEIVPIETKGGTVSEDGTIRPETTAEALAGLKPAFDANGSVTAGTSSPLTDGASAVLVTTEEYARAHGLPILARIKSVAISGCAPETMGLGPILSSQKALERAGISASDLDVVELNEAFASQALACIKDLNLDTAKVNIDGGAIAIGHPLGATGARIVGKAASLLKREGGKYALASQCIGGGQGIATVLEAVE</sequence>
<dbReference type="GO" id="GO:0010124">
    <property type="term" value="P:phenylacetate catabolic process"/>
    <property type="evidence" value="ECO:0007669"/>
    <property type="project" value="TreeGrafter"/>
</dbReference>
<dbReference type="GO" id="GO:0042619">
    <property type="term" value="P:poly-hydroxybutyrate biosynthetic process"/>
    <property type="evidence" value="ECO:0007669"/>
    <property type="project" value="UniProtKB-KW"/>
</dbReference>
<dbReference type="SUPFAM" id="SSF53901">
    <property type="entry name" value="Thiolase-like"/>
    <property type="match status" value="2"/>
</dbReference>
<reference evidence="11 12" key="1">
    <citation type="submission" date="2014-03" db="EMBL/GenBank/DDBJ databases">
        <title>Whole genome sequence of Novosphingobium resinovorum KF1.</title>
        <authorList>
            <person name="Gan H.M."/>
            <person name="Gan H.Y."/>
            <person name="Chew T.H."/>
            <person name="Savka M.A."/>
        </authorList>
    </citation>
    <scope>NUCLEOTIDE SEQUENCE [LARGE SCALE GENOMIC DNA]</scope>
    <source>
        <strain evidence="11 12">KF1</strain>
    </source>
</reference>
<evidence type="ECO:0000256" key="3">
    <source>
        <dbReference type="ARBA" id="ARBA00022679"/>
    </source>
</evidence>
<protein>
    <submittedName>
        <fullName evidence="11">Acetyl-CoA acyltransferase</fullName>
    </submittedName>
</protein>
<comment type="similarity">
    <text evidence="2 8">Belongs to the thiolase-like superfamily. Thiolase family.</text>
</comment>
<evidence type="ECO:0000256" key="4">
    <source>
        <dbReference type="ARBA" id="ARBA00022752"/>
    </source>
</evidence>
<dbReference type="eggNOG" id="COG0183">
    <property type="taxonomic scope" value="Bacteria"/>
</dbReference>
<evidence type="ECO:0000256" key="6">
    <source>
        <dbReference type="ARBA" id="ARBA00037924"/>
    </source>
</evidence>
<evidence type="ECO:0000313" key="12">
    <source>
        <dbReference type="Proteomes" id="UP000024329"/>
    </source>
</evidence>
<dbReference type="STRING" id="158500.BES08_00545"/>
<dbReference type="InterPro" id="IPR020615">
    <property type="entry name" value="Thiolase_acyl_enz_int_AS"/>
</dbReference>
<dbReference type="PANTHER" id="PTHR43853:SF21">
    <property type="entry name" value="STEROID 3-KETOACYL-COA THIOLASE"/>
    <property type="match status" value="1"/>
</dbReference>
<dbReference type="InterPro" id="IPR016039">
    <property type="entry name" value="Thiolase-like"/>
</dbReference>
<evidence type="ECO:0000259" key="10">
    <source>
        <dbReference type="Pfam" id="PF02803"/>
    </source>
</evidence>
<feature type="active site" description="Proton acceptor" evidence="7">
    <location>
        <position position="379"/>
    </location>
</feature>
<dbReference type="GO" id="GO:0005737">
    <property type="term" value="C:cytoplasm"/>
    <property type="evidence" value="ECO:0007669"/>
    <property type="project" value="UniProtKB-ARBA"/>
</dbReference>
<feature type="domain" description="Thiolase C-terminal" evidence="10">
    <location>
        <begin position="271"/>
        <end position="391"/>
    </location>
</feature>
<dbReference type="PROSITE" id="PS00737">
    <property type="entry name" value="THIOLASE_2"/>
    <property type="match status" value="1"/>
</dbReference>
<dbReference type="PIRSF" id="PIRSF000429">
    <property type="entry name" value="Ac-CoA_Ac_transf"/>
    <property type="match status" value="1"/>
</dbReference>
<dbReference type="FunFam" id="3.40.47.10:FF:000010">
    <property type="entry name" value="Acetyl-CoA acetyltransferase (Thiolase)"/>
    <property type="match status" value="1"/>
</dbReference>
<dbReference type="InterPro" id="IPR020617">
    <property type="entry name" value="Thiolase_C"/>
</dbReference>
<dbReference type="NCBIfam" id="TIGR01930">
    <property type="entry name" value="AcCoA-C-Actrans"/>
    <property type="match status" value="1"/>
</dbReference>
<evidence type="ECO:0000256" key="2">
    <source>
        <dbReference type="ARBA" id="ARBA00010982"/>
    </source>
</evidence>
<comment type="pathway">
    <text evidence="6">Metabolic intermediate biosynthesis; (R)-mevalonate biosynthesis; (R)-mevalonate from acetyl-CoA: step 1/3.</text>
</comment>
<dbReference type="AlphaFoldDB" id="A0A031K6U5"/>
<dbReference type="PROSITE" id="PS00098">
    <property type="entry name" value="THIOLASE_1"/>
    <property type="match status" value="1"/>
</dbReference>
<keyword evidence="4" id="KW-0583">PHB biosynthesis</keyword>
<accession>A0A031K6U5</accession>
<feature type="active site" description="Acyl-thioester intermediate" evidence="7">
    <location>
        <position position="106"/>
    </location>
</feature>
<dbReference type="PANTHER" id="PTHR43853">
    <property type="entry name" value="3-KETOACYL-COA THIOLASE, PEROXISOMAL"/>
    <property type="match status" value="1"/>
</dbReference>
<organism evidence="11 12">
    <name type="scientific">Novosphingobium resinovorum</name>
    <dbReference type="NCBI Taxonomy" id="158500"/>
    <lineage>
        <taxon>Bacteria</taxon>
        <taxon>Pseudomonadati</taxon>
        <taxon>Pseudomonadota</taxon>
        <taxon>Alphaproteobacteria</taxon>
        <taxon>Sphingomonadales</taxon>
        <taxon>Sphingomonadaceae</taxon>
        <taxon>Novosphingobium</taxon>
    </lineage>
</organism>
<evidence type="ECO:0000259" key="9">
    <source>
        <dbReference type="Pfam" id="PF00108"/>
    </source>
</evidence>
<dbReference type="Pfam" id="PF00108">
    <property type="entry name" value="Thiolase_N"/>
    <property type="match status" value="1"/>
</dbReference>
<dbReference type="Gene3D" id="3.40.47.10">
    <property type="match status" value="1"/>
</dbReference>
<dbReference type="EMBL" id="JFYZ01000001">
    <property type="protein sequence ID" value="EZP84302.1"/>
    <property type="molecule type" value="Genomic_DNA"/>
</dbReference>
<keyword evidence="5 8" id="KW-0012">Acyltransferase</keyword>
<dbReference type="InterPro" id="IPR020613">
    <property type="entry name" value="Thiolase_CS"/>
</dbReference>
<evidence type="ECO:0000313" key="11">
    <source>
        <dbReference type="EMBL" id="EZP84302.1"/>
    </source>
</evidence>
<name>A0A031K6U5_9SPHN</name>
<proteinExistence type="inferred from homology"/>
<dbReference type="Proteomes" id="UP000024329">
    <property type="component" value="Unassembled WGS sequence"/>
</dbReference>
<dbReference type="GO" id="GO:0006635">
    <property type="term" value="P:fatty acid beta-oxidation"/>
    <property type="evidence" value="ECO:0007669"/>
    <property type="project" value="TreeGrafter"/>
</dbReference>
<dbReference type="GO" id="GO:0003988">
    <property type="term" value="F:acetyl-CoA C-acyltransferase activity"/>
    <property type="evidence" value="ECO:0007669"/>
    <property type="project" value="TreeGrafter"/>
</dbReference>
<dbReference type="InterPro" id="IPR002155">
    <property type="entry name" value="Thiolase"/>
</dbReference>
<feature type="domain" description="Thiolase N-terminal" evidence="9">
    <location>
        <begin position="20"/>
        <end position="263"/>
    </location>
</feature>